<comment type="caution">
    <text evidence="3">The sequence shown here is derived from an EMBL/GenBank/DDBJ whole genome shotgun (WGS) entry which is preliminary data.</text>
</comment>
<sequence length="1246" mass="132761">MQTESATLAPPPPSGLTQTGPSGGDAPGTSGPTGTPSASGQHAPPPGGMMGGGTVPPTGSPAGGGHGSATPPRSSGTSTGSGGAPSRQTPAGDPRNNPQAGQDSRPRPTTPRPDPAPRTERPQDSQPSPPPSRPAQQLPQAHDGPPASAKPNPSSATDHDAPTADNTPKPAHDQKPDGDQQSHNPPKTDANTPAPDGSPKDDGPKDDGPKSESKPPKADETPTPDGDAPKPEDKNPKADESPNAEGNPPKADDGPDKDAQPKDHGPEPDTDSKADDKPHDKPHDDGHESDGKSDSDPKSEDAVKPESDQHPEGDQSPDKNEENGPAKDEQPDHSDQSQESDHPDQSDHADQSDSDGADKHDDRPSLDEIRSGIQEAPGGLEQPHAADQQALENSVPRNDDGTPQRFPDPTGDWSKLQNDGGTDVPGRSNNCADCSRSFLETWYGNPQVSAPRTPDVNPDGTPDRWSPENKANENIIDWAGASHSYAGTSPDGHHAIAQDLLNAGPGSSAIVQVNWAGGGGHAFNAVNHNGKVVWVDTQSGEVSHKPINTDGATDVFYIPLDADRNPLHQAPDPSSHSDTHSDSDSDSSYSQSDDGSHDGAHDGASTHGAPGPDHAKGDQPEASDPSAKRKAEDQPSHDGQTAEPVSDSDPHKRTRMEVDDDGQSGQQQVGNGQNNTPSPPQTSSSSLPDHLDAMHLDDHMDVDSSPSHQPPTQHGPPAGQSGPGHDGQSGSGTPMDVDGQSHAGPSHGNGQGSPTPDHNQAGPSTTDSTKDGDKAGQTADNKGDDKQDNKQDNKQDDKQKGKETQAEGSNDAKSDPKSDSKADPNQPYSDPKDRGDSDTAQQEKDGKHTLDREDGHSKEYGKEPDAEQQKLRERPTLDVHRIPLDRVHTDLTRWADDGHLAQVFRASSGHADSGPDAGKGPQKFTESDLEKRLPGFKDLDRGEKLAVVSSLARMSGGFHEQHGVGQNPVEVKHPYRNPNEAAPADGTKDSGAKNAEESLGARGHRNSGNKVLENLKLTDSAPDSLKKNTPDFSDRNYAVLEVKGPPPENQVHYVADSSVPVGEKNVSGRHSEKHLLDWLDRANKEGTKYTANALYTEREPCGKGQGHAHCSDTLRKMMPDGSKVYYSTTYRTDPEDVQAKKDIDKEKAKVKKDVAKMSHADVQKEAKERLDRRTDHTQQWIDREKSKIDGSNDADARKELKKMIDAEYKKRKDESTTPEKQAMTREMDRHIEHLNSTWKKIQPSLM</sequence>
<dbReference type="InterPro" id="IPR028908">
    <property type="entry name" value="Tox-PL_dom"/>
</dbReference>
<feature type="compositionally biased region" description="Low complexity" evidence="1">
    <location>
        <begin position="663"/>
        <end position="686"/>
    </location>
</feature>
<feature type="domain" description="Tox-PL" evidence="2">
    <location>
        <begin position="429"/>
        <end position="540"/>
    </location>
</feature>
<feature type="compositionally biased region" description="Basic and acidic residues" evidence="1">
    <location>
        <begin position="626"/>
        <end position="636"/>
    </location>
</feature>
<gene>
    <name evidence="3" type="ORF">SALB_00480</name>
</gene>
<dbReference type="EMBL" id="BHXC01000002">
    <property type="protein sequence ID" value="GCB87811.1"/>
    <property type="molecule type" value="Genomic_DNA"/>
</dbReference>
<dbReference type="InterPro" id="IPR032722">
    <property type="entry name" value="Deaminase_XOO_2897"/>
</dbReference>
<feature type="compositionally biased region" description="Basic and acidic residues" evidence="1">
    <location>
        <begin position="830"/>
        <end position="883"/>
    </location>
</feature>
<feature type="compositionally biased region" description="Basic and acidic residues" evidence="1">
    <location>
        <begin position="648"/>
        <end position="657"/>
    </location>
</feature>
<reference evidence="3 4" key="1">
    <citation type="journal article" date="2019" name="Microbiol. Resour. Announc.">
        <title>Draft Genome Sequence of the Most Traditional epsilon-Poly-l-Lysine Producer, Streptomyces albulus NBRC14147.</title>
        <authorList>
            <person name="Yamanaka K."/>
            <person name="Hamano Y."/>
        </authorList>
    </citation>
    <scope>NUCLEOTIDE SEQUENCE [LARGE SCALE GENOMIC DNA]</scope>
    <source>
        <strain evidence="3 4">NBRC 14147</strain>
    </source>
</reference>
<feature type="compositionally biased region" description="Gly residues" evidence="1">
    <location>
        <begin position="721"/>
        <end position="730"/>
    </location>
</feature>
<dbReference type="RefSeq" id="WP_158694340.1">
    <property type="nucleotide sequence ID" value="NZ_BHXC01000002.1"/>
</dbReference>
<dbReference type="Proteomes" id="UP000288351">
    <property type="component" value="Unassembled WGS sequence"/>
</dbReference>
<organism evidence="3 4">
    <name type="scientific">Streptomyces noursei</name>
    <name type="common">Streptomyces albulus</name>
    <dbReference type="NCBI Taxonomy" id="1971"/>
    <lineage>
        <taxon>Bacteria</taxon>
        <taxon>Bacillati</taxon>
        <taxon>Actinomycetota</taxon>
        <taxon>Actinomycetes</taxon>
        <taxon>Kitasatosporales</taxon>
        <taxon>Streptomycetaceae</taxon>
        <taxon>Streptomyces</taxon>
    </lineage>
</organism>
<protein>
    <recommendedName>
        <fullName evidence="2">Tox-PL domain-containing protein</fullName>
    </recommendedName>
</protein>
<feature type="region of interest" description="Disordered" evidence="1">
    <location>
        <begin position="1148"/>
        <end position="1197"/>
    </location>
</feature>
<proteinExistence type="predicted"/>
<evidence type="ECO:0000313" key="4">
    <source>
        <dbReference type="Proteomes" id="UP000288351"/>
    </source>
</evidence>
<feature type="compositionally biased region" description="Basic and acidic residues" evidence="1">
    <location>
        <begin position="986"/>
        <end position="996"/>
    </location>
</feature>
<feature type="compositionally biased region" description="Polar residues" evidence="1">
    <location>
        <begin position="752"/>
        <end position="767"/>
    </location>
</feature>
<dbReference type="Pfam" id="PF15644">
    <property type="entry name" value="Gln_amidase"/>
    <property type="match status" value="1"/>
</dbReference>
<feature type="region of interest" description="Disordered" evidence="1">
    <location>
        <begin position="563"/>
        <end position="883"/>
    </location>
</feature>
<dbReference type="Pfam" id="PF14440">
    <property type="entry name" value="XOO_2897-deam"/>
    <property type="match status" value="1"/>
</dbReference>
<evidence type="ECO:0000259" key="2">
    <source>
        <dbReference type="Pfam" id="PF15644"/>
    </source>
</evidence>
<evidence type="ECO:0000313" key="3">
    <source>
        <dbReference type="EMBL" id="GCB87811.1"/>
    </source>
</evidence>
<feature type="compositionally biased region" description="Basic and acidic residues" evidence="1">
    <location>
        <begin position="781"/>
        <end position="822"/>
    </location>
</feature>
<feature type="compositionally biased region" description="Basic and acidic residues" evidence="1">
    <location>
        <begin position="227"/>
        <end position="240"/>
    </location>
</feature>
<feature type="region of interest" description="Disordered" evidence="1">
    <location>
        <begin position="905"/>
        <end position="942"/>
    </location>
</feature>
<feature type="compositionally biased region" description="Low complexity" evidence="1">
    <location>
        <begin position="68"/>
        <end position="78"/>
    </location>
</feature>
<feature type="compositionally biased region" description="Polar residues" evidence="1">
    <location>
        <begin position="30"/>
        <end position="40"/>
    </location>
</feature>
<feature type="compositionally biased region" description="Polar residues" evidence="1">
    <location>
        <begin position="181"/>
        <end position="191"/>
    </location>
</feature>
<feature type="compositionally biased region" description="Basic and acidic residues" evidence="1">
    <location>
        <begin position="250"/>
        <end position="370"/>
    </location>
</feature>
<feature type="compositionally biased region" description="Low complexity" evidence="1">
    <location>
        <begin position="134"/>
        <end position="156"/>
    </location>
</feature>
<feature type="compositionally biased region" description="Basic and acidic residues" evidence="1">
    <location>
        <begin position="198"/>
        <end position="220"/>
    </location>
</feature>
<feature type="region of interest" description="Disordered" evidence="1">
    <location>
        <begin position="958"/>
        <end position="1032"/>
    </location>
</feature>
<feature type="region of interest" description="Disordered" evidence="1">
    <location>
        <begin position="1205"/>
        <end position="1224"/>
    </location>
</feature>
<feature type="region of interest" description="Disordered" evidence="1">
    <location>
        <begin position="1"/>
        <end position="431"/>
    </location>
</feature>
<feature type="compositionally biased region" description="Basic and acidic residues" evidence="1">
    <location>
        <begin position="170"/>
        <end position="180"/>
    </location>
</feature>
<feature type="compositionally biased region" description="Basic and acidic residues" evidence="1">
    <location>
        <begin position="925"/>
        <end position="942"/>
    </location>
</feature>
<name>A0A401QQY9_STRNR</name>
<dbReference type="AlphaFoldDB" id="A0A401QQY9"/>
<evidence type="ECO:0000256" key="1">
    <source>
        <dbReference type="SAM" id="MobiDB-lite"/>
    </source>
</evidence>
<accession>A0A401QQY9</accession>
<feature type="compositionally biased region" description="Basic and acidic residues" evidence="1">
    <location>
        <begin position="689"/>
        <end position="702"/>
    </location>
</feature>
<feature type="region of interest" description="Disordered" evidence="1">
    <location>
        <begin position="445"/>
        <end position="468"/>
    </location>
</feature>